<evidence type="ECO:0000313" key="2">
    <source>
        <dbReference type="EMBL" id="MBP2479515.1"/>
    </source>
</evidence>
<comment type="caution">
    <text evidence="2">The sequence shown here is derived from an EMBL/GenBank/DDBJ whole genome shotgun (WGS) entry which is preliminary data.</text>
</comment>
<evidence type="ECO:0000259" key="1">
    <source>
        <dbReference type="SMART" id="SM00331"/>
    </source>
</evidence>
<dbReference type="Pfam" id="PF13581">
    <property type="entry name" value="HATPase_c_2"/>
    <property type="match status" value="1"/>
</dbReference>
<protein>
    <submittedName>
        <fullName evidence="2">Anti-sigma regulatory factor (Ser/Thr protein kinase)/serine/threonine protein phosphatase PrpC</fullName>
    </submittedName>
</protein>
<dbReference type="Gene3D" id="3.30.565.10">
    <property type="entry name" value="Histidine kinase-like ATPase, C-terminal domain"/>
    <property type="match status" value="1"/>
</dbReference>
<reference evidence="2 3" key="1">
    <citation type="submission" date="2021-03" db="EMBL/GenBank/DDBJ databases">
        <title>Sequencing the genomes of 1000 actinobacteria strains.</title>
        <authorList>
            <person name="Klenk H.-P."/>
        </authorList>
    </citation>
    <scope>NUCLEOTIDE SEQUENCE [LARGE SCALE GENOMIC DNA]</scope>
    <source>
        <strain evidence="2 3">DSM 44580</strain>
    </source>
</reference>
<dbReference type="InterPro" id="IPR036457">
    <property type="entry name" value="PPM-type-like_dom_sf"/>
</dbReference>
<dbReference type="Proteomes" id="UP001519363">
    <property type="component" value="Unassembled WGS sequence"/>
</dbReference>
<proteinExistence type="predicted"/>
<dbReference type="EMBL" id="JAGIOO010000001">
    <property type="protein sequence ID" value="MBP2479515.1"/>
    <property type="molecule type" value="Genomic_DNA"/>
</dbReference>
<organism evidence="2 3">
    <name type="scientific">Crossiella equi</name>
    <dbReference type="NCBI Taxonomy" id="130796"/>
    <lineage>
        <taxon>Bacteria</taxon>
        <taxon>Bacillati</taxon>
        <taxon>Actinomycetota</taxon>
        <taxon>Actinomycetes</taxon>
        <taxon>Pseudonocardiales</taxon>
        <taxon>Pseudonocardiaceae</taxon>
        <taxon>Crossiella</taxon>
    </lineage>
</organism>
<dbReference type="Gene3D" id="3.60.40.10">
    <property type="entry name" value="PPM-type phosphatase domain"/>
    <property type="match status" value="1"/>
</dbReference>
<keyword evidence="3" id="KW-1185">Reference proteome</keyword>
<feature type="domain" description="PPM-type phosphatase" evidence="1">
    <location>
        <begin position="151"/>
        <end position="344"/>
    </location>
</feature>
<dbReference type="InterPro" id="IPR003594">
    <property type="entry name" value="HATPase_dom"/>
</dbReference>
<evidence type="ECO:0000313" key="3">
    <source>
        <dbReference type="Proteomes" id="UP001519363"/>
    </source>
</evidence>
<dbReference type="PANTHER" id="PTHR35801:SF1">
    <property type="entry name" value="PHOSPHOSERINE PHOSPHATASE RSBX"/>
    <property type="match status" value="1"/>
</dbReference>
<dbReference type="InterPro" id="IPR036890">
    <property type="entry name" value="HATPase_C_sf"/>
</dbReference>
<sequence length="347" mass="35946">MAAVNGIRLPVAEDVAWLPVEEAAHVGRVRREATALAQRLGFAAARAAEVGLAATEIGTNLHKHARQGAVLLRVSRDGLVSPVLEVLAVDRGPGIGDLDLAQRDGHTTTGTLGLGLGSLARLANSRAISSRPGRGTLLLTRFLARTGQPPDSVTEVAAGLTRPIGTEEVCGDAYAICHAPDRLVLMMCDGSGHGPLAASASGTAVRVFQEQPLLGPEEAVARVHQALRGTRGGAVAVADIDLAARSVRFAGLGNIAATVVAGDRKQGMVSVPGVAGYQARTIRSFTHPLPGRATVVLHSDGLTERWEAEQVVDLVGEPPLVIAAGLLREAGVRNDDASVVVAKTWQP</sequence>
<dbReference type="SMART" id="SM00331">
    <property type="entry name" value="PP2C_SIG"/>
    <property type="match status" value="1"/>
</dbReference>
<dbReference type="PANTHER" id="PTHR35801">
    <property type="entry name" value="PHOSPHOSERINE PHOSPHATASE RSBX"/>
    <property type="match status" value="1"/>
</dbReference>
<name>A0ABS5AUX5_9PSEU</name>
<dbReference type="Pfam" id="PF07228">
    <property type="entry name" value="SpoIIE"/>
    <property type="match status" value="1"/>
</dbReference>
<dbReference type="InterPro" id="IPR039248">
    <property type="entry name" value="Ptase_RsbX"/>
</dbReference>
<dbReference type="SUPFAM" id="SSF55874">
    <property type="entry name" value="ATPase domain of HSP90 chaperone/DNA topoisomerase II/histidine kinase"/>
    <property type="match status" value="1"/>
</dbReference>
<accession>A0ABS5AUX5</accession>
<dbReference type="RefSeq" id="WP_086780807.1">
    <property type="nucleotide sequence ID" value="NZ_JAGIOO010000001.1"/>
</dbReference>
<dbReference type="InterPro" id="IPR001932">
    <property type="entry name" value="PPM-type_phosphatase-like_dom"/>
</dbReference>
<dbReference type="SUPFAM" id="SSF81606">
    <property type="entry name" value="PP2C-like"/>
    <property type="match status" value="1"/>
</dbReference>
<gene>
    <name evidence="2" type="ORF">JOF53_008387</name>
</gene>